<evidence type="ECO:0000256" key="8">
    <source>
        <dbReference type="ARBA" id="ARBA00049047"/>
    </source>
</evidence>
<evidence type="ECO:0000313" key="11">
    <source>
        <dbReference type="Proteomes" id="UP000235392"/>
    </source>
</evidence>
<evidence type="ECO:0000256" key="4">
    <source>
        <dbReference type="ARBA" id="ARBA00022605"/>
    </source>
</evidence>
<comment type="pathway">
    <text evidence="1">Amino-acid biosynthesis; L-tryptophan biosynthesis; L-tryptophan from chorismate: step 5/5.</text>
</comment>
<dbReference type="Pfam" id="PF00290">
    <property type="entry name" value="Trp_syntA"/>
    <property type="match status" value="1"/>
</dbReference>
<dbReference type="Gene3D" id="3.20.20.70">
    <property type="entry name" value="Aldolase class I"/>
    <property type="match status" value="1"/>
</dbReference>
<comment type="similarity">
    <text evidence="9">Belongs to the TrpA family.</text>
</comment>
<dbReference type="AlphaFoldDB" id="A0A2N5UI58"/>
<name>A0A2N5UI58_9BASI</name>
<keyword evidence="6" id="KW-0057">Aromatic amino acid biosynthesis</keyword>
<dbReference type="InterPro" id="IPR013785">
    <property type="entry name" value="Aldolase_TIM"/>
</dbReference>
<evidence type="ECO:0000256" key="2">
    <source>
        <dbReference type="ARBA" id="ARBA00011270"/>
    </source>
</evidence>
<dbReference type="PANTHER" id="PTHR43406">
    <property type="entry name" value="TRYPTOPHAN SYNTHASE, ALPHA CHAIN"/>
    <property type="match status" value="1"/>
</dbReference>
<dbReference type="EMBL" id="PGCI01000143">
    <property type="protein sequence ID" value="PLW37420.1"/>
    <property type="molecule type" value="Genomic_DNA"/>
</dbReference>
<comment type="catalytic activity">
    <reaction evidence="8">
        <text>(1S,2R)-1-C-(indol-3-yl)glycerol 3-phosphate + L-serine = D-glyceraldehyde 3-phosphate + L-tryptophan + H2O</text>
        <dbReference type="Rhea" id="RHEA:10532"/>
        <dbReference type="ChEBI" id="CHEBI:15377"/>
        <dbReference type="ChEBI" id="CHEBI:33384"/>
        <dbReference type="ChEBI" id="CHEBI:57912"/>
        <dbReference type="ChEBI" id="CHEBI:58866"/>
        <dbReference type="ChEBI" id="CHEBI:59776"/>
        <dbReference type="EC" id="4.2.1.20"/>
    </reaction>
</comment>
<gene>
    <name evidence="10" type="ORF">PCASD_09900</name>
</gene>
<dbReference type="GO" id="GO:0004834">
    <property type="term" value="F:tryptophan synthase activity"/>
    <property type="evidence" value="ECO:0007669"/>
    <property type="project" value="UniProtKB-EC"/>
</dbReference>
<keyword evidence="4" id="KW-0028">Amino-acid biosynthesis</keyword>
<dbReference type="EC" id="4.2.1.20" evidence="3"/>
<keyword evidence="5" id="KW-0822">Tryptophan biosynthesis</keyword>
<dbReference type="InterPro" id="IPR011060">
    <property type="entry name" value="RibuloseP-bd_barrel"/>
</dbReference>
<dbReference type="NCBIfam" id="TIGR00262">
    <property type="entry name" value="trpA"/>
    <property type="match status" value="1"/>
</dbReference>
<dbReference type="HAMAP" id="MF_00131">
    <property type="entry name" value="Trp_synth_alpha"/>
    <property type="match status" value="1"/>
</dbReference>
<dbReference type="GO" id="GO:0005829">
    <property type="term" value="C:cytosol"/>
    <property type="evidence" value="ECO:0007669"/>
    <property type="project" value="TreeGrafter"/>
</dbReference>
<dbReference type="SUPFAM" id="SSF51366">
    <property type="entry name" value="Ribulose-phoshate binding barrel"/>
    <property type="match status" value="1"/>
</dbReference>
<evidence type="ECO:0000256" key="9">
    <source>
        <dbReference type="RuleBase" id="RU003662"/>
    </source>
</evidence>
<dbReference type="PROSITE" id="PS00167">
    <property type="entry name" value="TRP_SYNTHASE_ALPHA"/>
    <property type="match status" value="1"/>
</dbReference>
<dbReference type="CDD" id="cd04724">
    <property type="entry name" value="Tryptophan_synthase_alpha"/>
    <property type="match status" value="1"/>
</dbReference>
<proteinExistence type="inferred from homology"/>
<accession>A0A2N5UI58</accession>
<dbReference type="Proteomes" id="UP000235392">
    <property type="component" value="Unassembled WGS sequence"/>
</dbReference>
<evidence type="ECO:0000313" key="10">
    <source>
        <dbReference type="EMBL" id="PLW37420.1"/>
    </source>
</evidence>
<evidence type="ECO:0000256" key="3">
    <source>
        <dbReference type="ARBA" id="ARBA00012043"/>
    </source>
</evidence>
<reference evidence="10 11" key="1">
    <citation type="submission" date="2017-11" db="EMBL/GenBank/DDBJ databases">
        <title>De novo assembly and phasing of dikaryotic genomes from two isolates of Puccinia coronata f. sp. avenae, the causal agent of oat crown rust.</title>
        <authorList>
            <person name="Miller M.E."/>
            <person name="Zhang Y."/>
            <person name="Omidvar V."/>
            <person name="Sperschneider J."/>
            <person name="Schwessinger B."/>
            <person name="Raley C."/>
            <person name="Palmer J.M."/>
            <person name="Garnica D."/>
            <person name="Upadhyaya N."/>
            <person name="Rathjen J."/>
            <person name="Taylor J.M."/>
            <person name="Park R.F."/>
            <person name="Dodds P.N."/>
            <person name="Hirsch C.D."/>
            <person name="Kianian S.F."/>
            <person name="Figueroa M."/>
        </authorList>
    </citation>
    <scope>NUCLEOTIDE SEQUENCE [LARGE SCALE GENOMIC DNA]</scope>
    <source>
        <strain evidence="10">12SD80</strain>
    </source>
</reference>
<sequence length="275" mass="29070">MAVHLRNVFTEKAGRNLPVFVTFITAGYPNPQSTVPLMLAMEAGGADIIELGVPFTDPLADGPAIQESNNSRCRLSRCLQFVSEARAQGLKAPVILMGYYNPLMAHGEQASITDAKQAGANGFIVVDLPPEEAVKFRTLCTGAGLSYVPLIAPTTTNSRISFLSSIADSFMYVVSKLGTTGASEKVATSLPDLIARIREFSQPGAENKAIPLAVGFGISTSDHFDHVGGLADGVVVGSKIIEVLKRHQGEGAVQAVQDFCEECAVAEPGVLARDH</sequence>
<evidence type="ECO:0000256" key="1">
    <source>
        <dbReference type="ARBA" id="ARBA00004733"/>
    </source>
</evidence>
<dbReference type="InterPro" id="IPR002028">
    <property type="entry name" value="Trp_synthase_suA"/>
</dbReference>
<dbReference type="FunFam" id="3.20.20.70:FF:000151">
    <property type="entry name" value="Tryptophan synthase"/>
    <property type="match status" value="1"/>
</dbReference>
<keyword evidence="7" id="KW-0456">Lyase</keyword>
<evidence type="ECO:0000256" key="6">
    <source>
        <dbReference type="ARBA" id="ARBA00023141"/>
    </source>
</evidence>
<dbReference type="InterPro" id="IPR018204">
    <property type="entry name" value="Trp_synthase_alpha_AS"/>
</dbReference>
<evidence type="ECO:0000256" key="5">
    <source>
        <dbReference type="ARBA" id="ARBA00022822"/>
    </source>
</evidence>
<dbReference type="UniPathway" id="UPA00035">
    <property type="reaction ID" value="UER00044"/>
</dbReference>
<dbReference type="PANTHER" id="PTHR43406:SF1">
    <property type="entry name" value="TRYPTOPHAN SYNTHASE ALPHA CHAIN, CHLOROPLASTIC"/>
    <property type="match status" value="1"/>
</dbReference>
<evidence type="ECO:0000256" key="7">
    <source>
        <dbReference type="ARBA" id="ARBA00023239"/>
    </source>
</evidence>
<comment type="subunit">
    <text evidence="2">Tetramer of two alpha and two beta chains.</text>
</comment>
<comment type="caution">
    <text evidence="10">The sequence shown here is derived from an EMBL/GenBank/DDBJ whole genome shotgun (WGS) entry which is preliminary data.</text>
</comment>
<protein>
    <recommendedName>
        <fullName evidence="3">tryptophan synthase</fullName>
        <ecNumber evidence="3">4.2.1.20</ecNumber>
    </recommendedName>
</protein>
<organism evidence="10 11">
    <name type="scientific">Puccinia coronata f. sp. avenae</name>
    <dbReference type="NCBI Taxonomy" id="200324"/>
    <lineage>
        <taxon>Eukaryota</taxon>
        <taxon>Fungi</taxon>
        <taxon>Dikarya</taxon>
        <taxon>Basidiomycota</taxon>
        <taxon>Pucciniomycotina</taxon>
        <taxon>Pucciniomycetes</taxon>
        <taxon>Pucciniales</taxon>
        <taxon>Pucciniaceae</taxon>
        <taxon>Puccinia</taxon>
    </lineage>
</organism>